<gene>
    <name evidence="1" type="ORF">MNBD_GAMMA26-1049</name>
</gene>
<dbReference type="Pfam" id="PF05258">
    <property type="entry name" value="DciA"/>
    <property type="match status" value="1"/>
</dbReference>
<reference evidence="1" key="1">
    <citation type="submission" date="2018-06" db="EMBL/GenBank/DDBJ databases">
        <authorList>
            <person name="Zhirakovskaya E."/>
        </authorList>
    </citation>
    <scope>NUCLEOTIDE SEQUENCE</scope>
</reference>
<protein>
    <recommendedName>
        <fullName evidence="2">Zn-ribbon-containing, possibly RNA-binding protein and truncated derivatives</fullName>
    </recommendedName>
</protein>
<organism evidence="1">
    <name type="scientific">hydrothermal vent metagenome</name>
    <dbReference type="NCBI Taxonomy" id="652676"/>
    <lineage>
        <taxon>unclassified sequences</taxon>
        <taxon>metagenomes</taxon>
        <taxon>ecological metagenomes</taxon>
    </lineage>
</organism>
<dbReference type="AlphaFoldDB" id="A0A3B1AY84"/>
<accession>A0A3B1AY84</accession>
<dbReference type="EMBL" id="UOFX01000041">
    <property type="protein sequence ID" value="VAX08762.1"/>
    <property type="molecule type" value="Genomic_DNA"/>
</dbReference>
<dbReference type="InterPro" id="IPR007922">
    <property type="entry name" value="DciA-like"/>
</dbReference>
<evidence type="ECO:0000313" key="1">
    <source>
        <dbReference type="EMBL" id="VAX08762.1"/>
    </source>
</evidence>
<evidence type="ECO:0008006" key="2">
    <source>
        <dbReference type="Google" id="ProtNLM"/>
    </source>
</evidence>
<sequence>MIKPRPAKNFFRSAPAFRELRTNLIQQEELLVLVRSQLPEPLQPHCLATQLKEKGLLIIHAESSAWASRLRYFSRDLRIKLQDKGLNTRKIEVRVFIKDPQQKRPARHLHRLSAENARLIEATAENIQDPDLRAALQRLSKHYRN</sequence>
<name>A0A3B1AY84_9ZZZZ</name>
<proteinExistence type="predicted"/>